<sequence length="50" mass="5617">MKSGQRGTLQLEIVVQQYIMVRLKGLHFKKLVKTLLGCILSLVSTSIKSE</sequence>
<accession>A0A0F8W658</accession>
<protein>
    <submittedName>
        <fullName evidence="1">Uncharacterized protein</fullName>
    </submittedName>
</protein>
<gene>
    <name evidence="1" type="ORF">LCGC14_3107640</name>
</gene>
<name>A0A0F8W658_9ZZZZ</name>
<dbReference type="EMBL" id="LAZR01067158">
    <property type="protein sequence ID" value="KKK52167.1"/>
    <property type="molecule type" value="Genomic_DNA"/>
</dbReference>
<reference evidence="1" key="1">
    <citation type="journal article" date="2015" name="Nature">
        <title>Complex archaea that bridge the gap between prokaryotes and eukaryotes.</title>
        <authorList>
            <person name="Spang A."/>
            <person name="Saw J.H."/>
            <person name="Jorgensen S.L."/>
            <person name="Zaremba-Niedzwiedzka K."/>
            <person name="Martijn J."/>
            <person name="Lind A.E."/>
            <person name="van Eijk R."/>
            <person name="Schleper C."/>
            <person name="Guy L."/>
            <person name="Ettema T.J."/>
        </authorList>
    </citation>
    <scope>NUCLEOTIDE SEQUENCE</scope>
</reference>
<dbReference type="AlphaFoldDB" id="A0A0F8W658"/>
<proteinExistence type="predicted"/>
<comment type="caution">
    <text evidence="1">The sequence shown here is derived from an EMBL/GenBank/DDBJ whole genome shotgun (WGS) entry which is preliminary data.</text>
</comment>
<organism evidence="1">
    <name type="scientific">marine sediment metagenome</name>
    <dbReference type="NCBI Taxonomy" id="412755"/>
    <lineage>
        <taxon>unclassified sequences</taxon>
        <taxon>metagenomes</taxon>
        <taxon>ecological metagenomes</taxon>
    </lineage>
</organism>
<evidence type="ECO:0000313" key="1">
    <source>
        <dbReference type="EMBL" id="KKK52167.1"/>
    </source>
</evidence>